<dbReference type="OrthoDB" id="541052at2759"/>
<dbReference type="Pfam" id="PF05686">
    <property type="entry name" value="Glyco_transf_90"/>
    <property type="match status" value="1"/>
</dbReference>
<keyword evidence="4" id="KW-0472">Membrane</keyword>
<feature type="transmembrane region" description="Helical" evidence="4">
    <location>
        <begin position="336"/>
        <end position="359"/>
    </location>
</feature>
<feature type="transmembrane region" description="Helical" evidence="4">
    <location>
        <begin position="263"/>
        <end position="286"/>
    </location>
</feature>
<sequence>MVPKWLFPCGLVVGTSYLTATVDTSFALDRPLHTAATLLLLTGLTFAACQAVLTWRHPAPVQENYMLISLNNDDDDDDDESLADDPLPSGRPSAAYPISGTRLGLLAVLVLAICARATLFWRIMKGVECATTSPLVFLPLAVALFHTALNRRSIIALYNPQNTHLKSILDFMVHAAFRGSTRYILPALFLCASGFLIDWQANLLRSSYICPITTGGVRLIPRLQWVGLMVDCVIVFLLYTLFDARWTSERDRSPSVTGYDNHLLLVGLAFCISAAILVLSGIVVYIAQKHHRTWLLDFPPEYLHHLLRFCIMIPCMTICVLVIIRKYSFVSAVMMTGLTSILINSLRTFMAGVTVAILPKSTVEPWTSSILLVVALTLYFVAERDIEGRSLLPRMSMRNGKYQAMLYVLLVLTLVLGGTRYRHSLVRSSTGSQHPIATLLKDADIYAETWARQAKRSRTLAEAVTNYQYRYHRDPPPGFDKWYEFATSRNSAILDDFDNIEEDLAPFSSFTPQALREKTAELLAEGSLAGIKIRDGKMEVSGNALASHRWMLDGTIGMINKFAEHLPDMDLAINLNDEPRVTVPFLEMQEAQTNKQIYEYGTRRGNIDWTPNRGASWIDVDQMPARPPHFAGTGFNPTFQKHGSVACSSGSPARKQRRWDTGALCASCAEPHSIGLFVSNWSISSEPCHQPDLANLHGLHLSPSALVVTHDLVPVFSQSKPPGYADIRYPSPWNYMDRAKYEFDEMHPDPTFSKKENVLFWRGATTEGVSVNGEWRGMLRQRLVHLANNETRHQLMFLPASESNPSTFDYILKDIQGLKRELNTKLDTSFVEVATHCGDPDCPTQKAEFALAEKVDFRNHWRYKYLFDMDGAGFSGRFIPFLQSNSVVFKTALFRQWYEGRLTAWKHFVPVDLRLHDLFSSLAYFGGYGGNEDGFWDSHDGKNTVDAGAVYVKGVGWRRWIKAREKEAEKIARESRVWAEKVLRKEDMEIYMFRLLLEWGRLTDERRTEAGFRIAPKVKDKGGRADVKEKEERADVQVEL</sequence>
<protein>
    <recommendedName>
        <fullName evidence="5">Glycosyl transferase CAP10 domain-containing protein</fullName>
    </recommendedName>
</protein>
<feature type="transmembrane region" description="Helical" evidence="4">
    <location>
        <begin position="365"/>
        <end position="382"/>
    </location>
</feature>
<proteinExistence type="inferred from homology"/>
<feature type="transmembrane region" description="Helical" evidence="4">
    <location>
        <begin position="36"/>
        <end position="55"/>
    </location>
</feature>
<evidence type="ECO:0000259" key="5">
    <source>
        <dbReference type="SMART" id="SM00672"/>
    </source>
</evidence>
<organism evidence="6 7">
    <name type="scientific">Lophiotrema nucula</name>
    <dbReference type="NCBI Taxonomy" id="690887"/>
    <lineage>
        <taxon>Eukaryota</taxon>
        <taxon>Fungi</taxon>
        <taxon>Dikarya</taxon>
        <taxon>Ascomycota</taxon>
        <taxon>Pezizomycotina</taxon>
        <taxon>Dothideomycetes</taxon>
        <taxon>Pleosporomycetidae</taxon>
        <taxon>Pleosporales</taxon>
        <taxon>Lophiotremataceae</taxon>
        <taxon>Lophiotrema</taxon>
    </lineage>
</organism>
<feature type="transmembrane region" description="Helical" evidence="4">
    <location>
        <begin position="402"/>
        <end position="421"/>
    </location>
</feature>
<evidence type="ECO:0000256" key="3">
    <source>
        <dbReference type="SAM" id="MobiDB-lite"/>
    </source>
</evidence>
<feature type="domain" description="Glycosyl transferase CAP10" evidence="5">
    <location>
        <begin position="691"/>
        <end position="1006"/>
    </location>
</feature>
<dbReference type="PANTHER" id="PTHR12203">
    <property type="entry name" value="KDEL LYS-ASP-GLU-LEU CONTAINING - RELATED"/>
    <property type="match status" value="1"/>
</dbReference>
<keyword evidence="2" id="KW-0808">Transferase</keyword>
<evidence type="ECO:0000256" key="1">
    <source>
        <dbReference type="ARBA" id="ARBA00010118"/>
    </source>
</evidence>
<feature type="transmembrane region" description="Helical" evidence="4">
    <location>
        <begin position="306"/>
        <end position="324"/>
    </location>
</feature>
<dbReference type="GO" id="GO:0016740">
    <property type="term" value="F:transferase activity"/>
    <property type="evidence" value="ECO:0007669"/>
    <property type="project" value="UniProtKB-KW"/>
</dbReference>
<dbReference type="InterPro" id="IPR006598">
    <property type="entry name" value="CAP10"/>
</dbReference>
<feature type="region of interest" description="Disordered" evidence="3">
    <location>
        <begin position="1020"/>
        <end position="1040"/>
    </location>
</feature>
<feature type="transmembrane region" description="Helical" evidence="4">
    <location>
        <begin position="183"/>
        <end position="203"/>
    </location>
</feature>
<keyword evidence="4" id="KW-1133">Transmembrane helix</keyword>
<keyword evidence="4" id="KW-0812">Transmembrane</keyword>
<dbReference type="InterPro" id="IPR051091">
    <property type="entry name" value="O-Glucosyltr/Glycosyltrsf_90"/>
</dbReference>
<gene>
    <name evidence="6" type="ORF">BDV96DRAFT_694595</name>
</gene>
<dbReference type="PANTHER" id="PTHR12203:SF35">
    <property type="entry name" value="PROTEIN O-GLUCOSYLTRANSFERASE 1"/>
    <property type="match status" value="1"/>
</dbReference>
<accession>A0A6A5YFH2</accession>
<reference evidence="6" key="1">
    <citation type="journal article" date="2020" name="Stud. Mycol.">
        <title>101 Dothideomycetes genomes: a test case for predicting lifestyles and emergence of pathogens.</title>
        <authorList>
            <person name="Haridas S."/>
            <person name="Albert R."/>
            <person name="Binder M."/>
            <person name="Bloem J."/>
            <person name="Labutti K."/>
            <person name="Salamov A."/>
            <person name="Andreopoulos B."/>
            <person name="Baker S."/>
            <person name="Barry K."/>
            <person name="Bills G."/>
            <person name="Bluhm B."/>
            <person name="Cannon C."/>
            <person name="Castanera R."/>
            <person name="Culley D."/>
            <person name="Daum C."/>
            <person name="Ezra D."/>
            <person name="Gonzalez J."/>
            <person name="Henrissat B."/>
            <person name="Kuo A."/>
            <person name="Liang C."/>
            <person name="Lipzen A."/>
            <person name="Lutzoni F."/>
            <person name="Magnuson J."/>
            <person name="Mondo S."/>
            <person name="Nolan M."/>
            <person name="Ohm R."/>
            <person name="Pangilinan J."/>
            <person name="Park H.-J."/>
            <person name="Ramirez L."/>
            <person name="Alfaro M."/>
            <person name="Sun H."/>
            <person name="Tritt A."/>
            <person name="Yoshinaga Y."/>
            <person name="Zwiers L.-H."/>
            <person name="Turgeon B."/>
            <person name="Goodwin S."/>
            <person name="Spatafora J."/>
            <person name="Crous P."/>
            <person name="Grigoriev I."/>
        </authorList>
    </citation>
    <scope>NUCLEOTIDE SEQUENCE</scope>
    <source>
        <strain evidence="6">CBS 627.86</strain>
    </source>
</reference>
<comment type="similarity">
    <text evidence="1">Belongs to the glycosyltransferase 90 family.</text>
</comment>
<evidence type="ECO:0000256" key="4">
    <source>
        <dbReference type="SAM" id="Phobius"/>
    </source>
</evidence>
<evidence type="ECO:0000313" key="6">
    <source>
        <dbReference type="EMBL" id="KAF2105805.1"/>
    </source>
</evidence>
<feature type="transmembrane region" description="Helical" evidence="4">
    <location>
        <begin position="103"/>
        <end position="124"/>
    </location>
</feature>
<evidence type="ECO:0000313" key="7">
    <source>
        <dbReference type="Proteomes" id="UP000799770"/>
    </source>
</evidence>
<dbReference type="EMBL" id="ML977371">
    <property type="protein sequence ID" value="KAF2105805.1"/>
    <property type="molecule type" value="Genomic_DNA"/>
</dbReference>
<feature type="transmembrane region" description="Helical" evidence="4">
    <location>
        <begin position="130"/>
        <end position="149"/>
    </location>
</feature>
<evidence type="ECO:0000256" key="2">
    <source>
        <dbReference type="ARBA" id="ARBA00022679"/>
    </source>
</evidence>
<keyword evidence="7" id="KW-1185">Reference proteome</keyword>
<feature type="transmembrane region" description="Helical" evidence="4">
    <location>
        <begin position="223"/>
        <end position="242"/>
    </location>
</feature>
<name>A0A6A5YFH2_9PLEO</name>
<dbReference type="AlphaFoldDB" id="A0A6A5YFH2"/>
<dbReference type="Proteomes" id="UP000799770">
    <property type="component" value="Unassembled WGS sequence"/>
</dbReference>
<dbReference type="SMART" id="SM00672">
    <property type="entry name" value="CAP10"/>
    <property type="match status" value="1"/>
</dbReference>